<evidence type="ECO:0000313" key="2">
    <source>
        <dbReference type="Proteomes" id="UP000324222"/>
    </source>
</evidence>
<comment type="caution">
    <text evidence="1">The sequence shown here is derived from an EMBL/GenBank/DDBJ whole genome shotgun (WGS) entry which is preliminary data.</text>
</comment>
<dbReference type="Proteomes" id="UP000324222">
    <property type="component" value="Unassembled WGS sequence"/>
</dbReference>
<sequence>MTGKKERVFPLGIAGSLKALQPAGQRHPARCRPIAHQYGADARRAVSSYLRLKLRTLFLLSSHQPEQKKI</sequence>
<reference evidence="1 2" key="1">
    <citation type="submission" date="2019-05" db="EMBL/GenBank/DDBJ databases">
        <title>Another draft genome of Portunus trituberculatus and its Hox gene families provides insights of decapod evolution.</title>
        <authorList>
            <person name="Jeong J.-H."/>
            <person name="Song I."/>
            <person name="Kim S."/>
            <person name="Choi T."/>
            <person name="Kim D."/>
            <person name="Ryu S."/>
            <person name="Kim W."/>
        </authorList>
    </citation>
    <scope>NUCLEOTIDE SEQUENCE [LARGE SCALE GENOMIC DNA]</scope>
    <source>
        <tissue evidence="1">Muscle</tissue>
    </source>
</reference>
<organism evidence="1 2">
    <name type="scientific">Portunus trituberculatus</name>
    <name type="common">Swimming crab</name>
    <name type="synonym">Neptunus trituberculatus</name>
    <dbReference type="NCBI Taxonomy" id="210409"/>
    <lineage>
        <taxon>Eukaryota</taxon>
        <taxon>Metazoa</taxon>
        <taxon>Ecdysozoa</taxon>
        <taxon>Arthropoda</taxon>
        <taxon>Crustacea</taxon>
        <taxon>Multicrustacea</taxon>
        <taxon>Malacostraca</taxon>
        <taxon>Eumalacostraca</taxon>
        <taxon>Eucarida</taxon>
        <taxon>Decapoda</taxon>
        <taxon>Pleocyemata</taxon>
        <taxon>Brachyura</taxon>
        <taxon>Eubrachyura</taxon>
        <taxon>Portunoidea</taxon>
        <taxon>Portunidae</taxon>
        <taxon>Portuninae</taxon>
        <taxon>Portunus</taxon>
    </lineage>
</organism>
<name>A0A5B7F8V4_PORTR</name>
<evidence type="ECO:0000313" key="1">
    <source>
        <dbReference type="EMBL" id="MPC42862.1"/>
    </source>
</evidence>
<gene>
    <name evidence="1" type="ORF">E2C01_036493</name>
</gene>
<dbReference type="EMBL" id="VSRR010005597">
    <property type="protein sequence ID" value="MPC42862.1"/>
    <property type="molecule type" value="Genomic_DNA"/>
</dbReference>
<protein>
    <submittedName>
        <fullName evidence="1">Uncharacterized protein</fullName>
    </submittedName>
</protein>
<accession>A0A5B7F8V4</accession>
<keyword evidence="2" id="KW-1185">Reference proteome</keyword>
<dbReference type="AlphaFoldDB" id="A0A5B7F8V4"/>
<proteinExistence type="predicted"/>